<keyword evidence="6" id="KW-0614">Plasmid</keyword>
<dbReference type="Pfam" id="PF00440">
    <property type="entry name" value="TetR_N"/>
    <property type="match status" value="1"/>
</dbReference>
<dbReference type="HOGENOM" id="CLU_069356_7_1_5"/>
<keyword evidence="3" id="KW-0804">Transcription</keyword>
<evidence type="ECO:0000313" key="6">
    <source>
        <dbReference type="EMBL" id="AJD44357.1"/>
    </source>
</evidence>
<dbReference type="InterPro" id="IPR009057">
    <property type="entry name" value="Homeodomain-like_sf"/>
</dbReference>
<dbReference type="InterPro" id="IPR001647">
    <property type="entry name" value="HTH_TetR"/>
</dbReference>
<geneLocation type="plasmid" evidence="6 7">
    <name>pRgalR602c</name>
</geneLocation>
<accession>A0A0B4XCV6</accession>
<dbReference type="EMBL" id="CP006880">
    <property type="protein sequence ID" value="AJD44357.1"/>
    <property type="molecule type" value="Genomic_DNA"/>
</dbReference>
<dbReference type="Gene3D" id="1.10.357.10">
    <property type="entry name" value="Tetracycline Repressor, domain 2"/>
    <property type="match status" value="1"/>
</dbReference>
<keyword evidence="2 4" id="KW-0238">DNA-binding</keyword>
<evidence type="ECO:0000256" key="3">
    <source>
        <dbReference type="ARBA" id="ARBA00023163"/>
    </source>
</evidence>
<feature type="DNA-binding region" description="H-T-H motif" evidence="4">
    <location>
        <begin position="35"/>
        <end position="54"/>
    </location>
</feature>
<dbReference type="SUPFAM" id="SSF46689">
    <property type="entry name" value="Homeodomain-like"/>
    <property type="match status" value="1"/>
</dbReference>
<sequence>MIPQGRSGTEVDTWRERILNVAEEHFRRIGYEKTSVADIASCLGMSSANIYRFFPSRAAINQCICDRFVGQTIQLAAAVARRDAPAHDKLRRLFNLLFEERRRQLIEEKYVHDLVVAATIENWAIMSIHGSRLVTMVQKIIEEGTEAGDLSVNDAVEAARSAMNAFLSFYHPVLVEARLRDAEAAKQGPDQQISFILSALDGYRAS</sequence>
<evidence type="ECO:0000256" key="4">
    <source>
        <dbReference type="PROSITE-ProRule" id="PRU00335"/>
    </source>
</evidence>
<dbReference type="AlphaFoldDB" id="A0A0B4XCV6"/>
<dbReference type="InterPro" id="IPR050109">
    <property type="entry name" value="HTH-type_TetR-like_transc_reg"/>
</dbReference>
<evidence type="ECO:0000259" key="5">
    <source>
        <dbReference type="PROSITE" id="PS50977"/>
    </source>
</evidence>
<dbReference type="InterPro" id="IPR041478">
    <property type="entry name" value="TetR_C_27"/>
</dbReference>
<dbReference type="PANTHER" id="PTHR30055">
    <property type="entry name" value="HTH-TYPE TRANSCRIPTIONAL REGULATOR RUTR"/>
    <property type="match status" value="1"/>
</dbReference>
<proteinExistence type="predicted"/>
<name>A0A0B4XCV6_9HYPH</name>
<dbReference type="GO" id="GO:0003700">
    <property type="term" value="F:DNA-binding transcription factor activity"/>
    <property type="evidence" value="ECO:0007669"/>
    <property type="project" value="TreeGrafter"/>
</dbReference>
<dbReference type="Proteomes" id="UP000031368">
    <property type="component" value="Plasmid pRgalR602c"/>
</dbReference>
<keyword evidence="7" id="KW-1185">Reference proteome</keyword>
<organism evidence="6 7">
    <name type="scientific">Rhizobium gallicum bv. gallicum R602sp</name>
    <dbReference type="NCBI Taxonomy" id="1041138"/>
    <lineage>
        <taxon>Bacteria</taxon>
        <taxon>Pseudomonadati</taxon>
        <taxon>Pseudomonadota</taxon>
        <taxon>Alphaproteobacteria</taxon>
        <taxon>Hyphomicrobiales</taxon>
        <taxon>Rhizobiaceae</taxon>
        <taxon>Rhizobium/Agrobacterium group</taxon>
        <taxon>Rhizobium</taxon>
    </lineage>
</organism>
<dbReference type="Pfam" id="PF17935">
    <property type="entry name" value="TetR_C_27"/>
    <property type="match status" value="1"/>
</dbReference>
<dbReference type="PROSITE" id="PS50977">
    <property type="entry name" value="HTH_TETR_2"/>
    <property type="match status" value="1"/>
</dbReference>
<protein>
    <submittedName>
        <fullName evidence="6">TetR family transcriptional regulator protein</fullName>
    </submittedName>
</protein>
<feature type="domain" description="HTH tetR-type" evidence="5">
    <location>
        <begin position="12"/>
        <end position="72"/>
    </location>
</feature>
<dbReference type="KEGG" id="rga:RGR602_PC00314"/>
<evidence type="ECO:0000256" key="1">
    <source>
        <dbReference type="ARBA" id="ARBA00023015"/>
    </source>
</evidence>
<evidence type="ECO:0000256" key="2">
    <source>
        <dbReference type="ARBA" id="ARBA00023125"/>
    </source>
</evidence>
<evidence type="ECO:0000313" key="7">
    <source>
        <dbReference type="Proteomes" id="UP000031368"/>
    </source>
</evidence>
<dbReference type="PANTHER" id="PTHR30055:SF234">
    <property type="entry name" value="HTH-TYPE TRANSCRIPTIONAL REGULATOR BETI"/>
    <property type="match status" value="1"/>
</dbReference>
<dbReference type="GO" id="GO:0000976">
    <property type="term" value="F:transcription cis-regulatory region binding"/>
    <property type="evidence" value="ECO:0007669"/>
    <property type="project" value="TreeGrafter"/>
</dbReference>
<reference evidence="6 7" key="1">
    <citation type="submission" date="2013-11" db="EMBL/GenBank/DDBJ databases">
        <title>Complete genome sequence of Rhizobium gallicum bv. gallicum R602.</title>
        <authorList>
            <person name="Bustos P."/>
            <person name="Santamaria R.I."/>
            <person name="Lozano L."/>
            <person name="Acosta J.L."/>
            <person name="Ormeno-Orrillo E."/>
            <person name="Rogel M.A."/>
            <person name="Romero D."/>
            <person name="Cevallos M.A."/>
            <person name="Martinez-Romero E."/>
            <person name="Gonzalez V."/>
        </authorList>
    </citation>
    <scope>NUCLEOTIDE SEQUENCE [LARGE SCALE GENOMIC DNA]</scope>
    <source>
        <strain evidence="6 7">R602</strain>
        <plasmid evidence="6 7">pRgalR602c</plasmid>
    </source>
</reference>
<keyword evidence="1" id="KW-0805">Transcription regulation</keyword>
<gene>
    <name evidence="6" type="ORF">RGR602_PC00314</name>
</gene>